<keyword evidence="1" id="KW-0472">Membrane</keyword>
<proteinExistence type="predicted"/>
<name>J3MSG6_ORYBR</name>
<evidence type="ECO:0000313" key="2">
    <source>
        <dbReference type="EnsemblPlants" id="OB08G20450.1"/>
    </source>
</evidence>
<keyword evidence="1" id="KW-0812">Transmembrane</keyword>
<dbReference type="AlphaFoldDB" id="J3MSG6"/>
<sequence length="508" mass="56442">MASLLAQELRDGLAGMNSSTERADGESAPPPIVIDRVADMTRNVDKQEYVPHHVSIGPYSRRVHPALARDADKMVRLQEVISAAADYSAAPLRLEDCVVELARMEHSVRSCYKHRFDVPGKEFLRWLLLDACYILVGFGDVVVKRRRPDGEEHTAEAVNGVLPGRSHVGGRHKRLFLHRLLHILRQLGGIVRRRPDEPTAPSVEMKASAVHRRETVEVVRDVFYLAENQIPFIVVDRIYQMAFPDSRTPALDAFARCAHGLLGKYSIATPTKVEEPERSPEPANLLHLLHMHFRPTVLARPTGSQGGGGGMAVGRWRTALDYYFAGVTFKKRPLNHGGEGAAVSILDVKVSGSGGTLEVPQLSIDAETWRLFRNLMALEQSNPVAAGSHVTAYCVFMSQLASTDTDVELLSRRGVIVHGLGNHSEVAGHFANLCKGAVFEPDDAEQNYLRPVCQKLEKRFRSRLRRWMAWLRKKYFANPWLAVGLVAAVVGLVCTVVQAVYSVLSYKK</sequence>
<evidence type="ECO:0000256" key="1">
    <source>
        <dbReference type="SAM" id="Phobius"/>
    </source>
</evidence>
<dbReference type="HOGENOM" id="CLU_020188_5_3_1"/>
<dbReference type="Gramene" id="OB08G20450.1">
    <property type="protein sequence ID" value="OB08G20450.1"/>
    <property type="gene ID" value="OB08G20450"/>
</dbReference>
<reference evidence="2" key="1">
    <citation type="journal article" date="2013" name="Nat. Commun.">
        <title>Whole-genome sequencing of Oryza brachyantha reveals mechanisms underlying Oryza genome evolution.</title>
        <authorList>
            <person name="Chen J."/>
            <person name="Huang Q."/>
            <person name="Gao D."/>
            <person name="Wang J."/>
            <person name="Lang Y."/>
            <person name="Liu T."/>
            <person name="Li B."/>
            <person name="Bai Z."/>
            <person name="Luis Goicoechea J."/>
            <person name="Liang C."/>
            <person name="Chen C."/>
            <person name="Zhang W."/>
            <person name="Sun S."/>
            <person name="Liao Y."/>
            <person name="Zhang X."/>
            <person name="Yang L."/>
            <person name="Song C."/>
            <person name="Wang M."/>
            <person name="Shi J."/>
            <person name="Liu G."/>
            <person name="Liu J."/>
            <person name="Zhou H."/>
            <person name="Zhou W."/>
            <person name="Yu Q."/>
            <person name="An N."/>
            <person name="Chen Y."/>
            <person name="Cai Q."/>
            <person name="Wang B."/>
            <person name="Liu B."/>
            <person name="Min J."/>
            <person name="Huang Y."/>
            <person name="Wu H."/>
            <person name="Li Z."/>
            <person name="Zhang Y."/>
            <person name="Yin Y."/>
            <person name="Song W."/>
            <person name="Jiang J."/>
            <person name="Jackson S.A."/>
            <person name="Wing R.A."/>
            <person name="Wang J."/>
            <person name="Chen M."/>
        </authorList>
    </citation>
    <scope>NUCLEOTIDE SEQUENCE [LARGE SCALE GENOMIC DNA]</scope>
    <source>
        <strain evidence="2">cv. IRGC 101232</strain>
    </source>
</reference>
<accession>J3MSG6</accession>
<organism evidence="2">
    <name type="scientific">Oryza brachyantha</name>
    <name type="common">malo sina</name>
    <dbReference type="NCBI Taxonomy" id="4533"/>
    <lineage>
        <taxon>Eukaryota</taxon>
        <taxon>Viridiplantae</taxon>
        <taxon>Streptophyta</taxon>
        <taxon>Embryophyta</taxon>
        <taxon>Tracheophyta</taxon>
        <taxon>Spermatophyta</taxon>
        <taxon>Magnoliopsida</taxon>
        <taxon>Liliopsida</taxon>
        <taxon>Poales</taxon>
        <taxon>Poaceae</taxon>
        <taxon>BOP clade</taxon>
        <taxon>Oryzoideae</taxon>
        <taxon>Oryzeae</taxon>
        <taxon>Oryzinae</taxon>
        <taxon>Oryza</taxon>
    </lineage>
</organism>
<dbReference type="InterPro" id="IPR004158">
    <property type="entry name" value="DUF247_pln"/>
</dbReference>
<dbReference type="Proteomes" id="UP000006038">
    <property type="component" value="Chromosome 8"/>
</dbReference>
<dbReference type="PANTHER" id="PTHR31170:SF18">
    <property type="entry name" value="(WILD MALAYSIAN BANANA) HYPOTHETICAL PROTEIN"/>
    <property type="match status" value="1"/>
</dbReference>
<keyword evidence="1" id="KW-1133">Transmembrane helix</keyword>
<keyword evidence="3" id="KW-1185">Reference proteome</keyword>
<dbReference type="EnsemblPlants" id="OB08G20450.1">
    <property type="protein sequence ID" value="OB08G20450.1"/>
    <property type="gene ID" value="OB08G20450"/>
</dbReference>
<dbReference type="OMA" id="RDMSETG"/>
<protein>
    <submittedName>
        <fullName evidence="2">Uncharacterized protein</fullName>
    </submittedName>
</protein>
<dbReference type="STRING" id="4533.J3MSG6"/>
<reference evidence="2" key="2">
    <citation type="submission" date="2013-04" db="UniProtKB">
        <authorList>
            <consortium name="EnsemblPlants"/>
        </authorList>
    </citation>
    <scope>IDENTIFICATION</scope>
</reference>
<feature type="transmembrane region" description="Helical" evidence="1">
    <location>
        <begin position="475"/>
        <end position="501"/>
    </location>
</feature>
<dbReference type="eggNOG" id="ENOG502RY48">
    <property type="taxonomic scope" value="Eukaryota"/>
</dbReference>
<dbReference type="Pfam" id="PF03140">
    <property type="entry name" value="DUF247"/>
    <property type="match status" value="1"/>
</dbReference>
<evidence type="ECO:0000313" key="3">
    <source>
        <dbReference type="Proteomes" id="UP000006038"/>
    </source>
</evidence>
<dbReference type="PANTHER" id="PTHR31170">
    <property type="entry name" value="BNAC04G53230D PROTEIN"/>
    <property type="match status" value="1"/>
</dbReference>